<evidence type="ECO:0000256" key="3">
    <source>
        <dbReference type="ARBA" id="ARBA00022603"/>
    </source>
</evidence>
<sequence>MSNLIIIGVGPGDPDLISVKGKRAIEECQVIVGWGSVIDRFNDIIGRKEVIKLSYKKESEGLEKASKLEKQGIKVCVLDHGDPGVSDWQFIDKLRLYFEKVSIIPGISVVNAALDELGEDLGRNCFVTLHVRGEIDKFLKDIINCLEMERGVLVNPEPYPDGPQRVAKFLLNNNINAKIIVLENLTLSTFSRSEFTSTSLSTSDRKFSDLSIMHVKRIDRNKS</sequence>
<keyword evidence="2" id="KW-0169">Cobalamin biosynthesis</keyword>
<name>A0A6A9QTD7_SULME</name>
<proteinExistence type="predicted"/>
<gene>
    <name evidence="7" type="primary">cbiE</name>
    <name evidence="7" type="ORF">GC250_02775</name>
</gene>
<evidence type="ECO:0000259" key="6">
    <source>
        <dbReference type="Pfam" id="PF00590"/>
    </source>
</evidence>
<dbReference type="UniPathway" id="UPA00148"/>
<dbReference type="InterPro" id="IPR000878">
    <property type="entry name" value="4pyrrol_Mease"/>
</dbReference>
<dbReference type="Pfam" id="PF00590">
    <property type="entry name" value="TP_methylase"/>
    <property type="match status" value="1"/>
</dbReference>
<dbReference type="CDD" id="cd11644">
    <property type="entry name" value="Precorrin-6Y-MT"/>
    <property type="match status" value="1"/>
</dbReference>
<dbReference type="Proteomes" id="UP000470772">
    <property type="component" value="Unassembled WGS sequence"/>
</dbReference>
<keyword evidence="4 7" id="KW-0808">Transferase</keyword>
<dbReference type="EMBL" id="WGGD01000005">
    <property type="protein sequence ID" value="MUN28412.1"/>
    <property type="molecule type" value="Genomic_DNA"/>
</dbReference>
<dbReference type="InterPro" id="IPR035996">
    <property type="entry name" value="4pyrrol_Methylase_sf"/>
</dbReference>
<dbReference type="PANTHER" id="PTHR43182">
    <property type="entry name" value="COBALT-PRECORRIN-6B C(15)-METHYLTRANSFERASE (DECARBOXYLATING)"/>
    <property type="match status" value="1"/>
</dbReference>
<keyword evidence="3 7" id="KW-0489">Methyltransferase</keyword>
<comment type="pathway">
    <text evidence="1">Cofactor biosynthesis; adenosylcobalamin biosynthesis.</text>
</comment>
<dbReference type="GO" id="GO:0032259">
    <property type="term" value="P:methylation"/>
    <property type="evidence" value="ECO:0007669"/>
    <property type="project" value="UniProtKB-KW"/>
</dbReference>
<keyword evidence="8" id="KW-1185">Reference proteome</keyword>
<dbReference type="SUPFAM" id="SSF53790">
    <property type="entry name" value="Tetrapyrrole methylase"/>
    <property type="match status" value="1"/>
</dbReference>
<organism evidence="7 8">
    <name type="scientific">Sulfuracidifex metallicus DSM 6482 = JCM 9184</name>
    <dbReference type="NCBI Taxonomy" id="523847"/>
    <lineage>
        <taxon>Archaea</taxon>
        <taxon>Thermoproteota</taxon>
        <taxon>Thermoprotei</taxon>
        <taxon>Sulfolobales</taxon>
        <taxon>Sulfolobaceae</taxon>
        <taxon>Sulfuracidifex</taxon>
    </lineage>
</organism>
<dbReference type="InterPro" id="IPR050714">
    <property type="entry name" value="Cobalamin_biosynth_MTase"/>
</dbReference>
<evidence type="ECO:0000313" key="8">
    <source>
        <dbReference type="Proteomes" id="UP000470772"/>
    </source>
</evidence>
<evidence type="ECO:0000256" key="2">
    <source>
        <dbReference type="ARBA" id="ARBA00022573"/>
    </source>
</evidence>
<dbReference type="GO" id="GO:0008276">
    <property type="term" value="F:protein methyltransferase activity"/>
    <property type="evidence" value="ECO:0007669"/>
    <property type="project" value="InterPro"/>
</dbReference>
<reference evidence="7 8" key="1">
    <citation type="submission" date="2019-10" db="EMBL/GenBank/DDBJ databases">
        <title>Sequencing and Assembly of Multiple Reported Metal-Biooxidizing Members of the Extremely Thermoacidophilic Archaeal Family Sulfolobaceae.</title>
        <authorList>
            <person name="Counts J.A."/>
            <person name="Kelly R.M."/>
        </authorList>
    </citation>
    <scope>NUCLEOTIDE SEQUENCE [LARGE SCALE GENOMIC DNA]</scope>
    <source>
        <strain evidence="7 8">DSM 6482</strain>
    </source>
</reference>
<dbReference type="AlphaFoldDB" id="A0A6A9QTD7"/>
<dbReference type="PANTHER" id="PTHR43182:SF1">
    <property type="entry name" value="COBALT-PRECORRIN-7 C(5)-METHYLTRANSFERASE"/>
    <property type="match status" value="1"/>
</dbReference>
<dbReference type="InterPro" id="IPR012818">
    <property type="entry name" value="CbiE"/>
</dbReference>
<accession>A0A6A9QTD7</accession>
<dbReference type="Gene3D" id="3.40.1010.10">
    <property type="entry name" value="Cobalt-precorrin-4 Transmethylase, Domain 1"/>
    <property type="match status" value="1"/>
</dbReference>
<evidence type="ECO:0000256" key="1">
    <source>
        <dbReference type="ARBA" id="ARBA00004953"/>
    </source>
</evidence>
<comment type="caution">
    <text evidence="7">The sequence shown here is derived from an EMBL/GenBank/DDBJ whole genome shotgun (WGS) entry which is preliminary data.</text>
</comment>
<dbReference type="GO" id="GO:0009236">
    <property type="term" value="P:cobalamin biosynthetic process"/>
    <property type="evidence" value="ECO:0007669"/>
    <property type="project" value="UniProtKB-UniPathway"/>
</dbReference>
<protein>
    <submittedName>
        <fullName evidence="7">Precorrin-6y C5,15-methyltransferase (Decarboxylating) subunit CbiE</fullName>
    </submittedName>
</protein>
<dbReference type="InterPro" id="IPR014777">
    <property type="entry name" value="4pyrrole_Mease_sub1"/>
</dbReference>
<evidence type="ECO:0000313" key="7">
    <source>
        <dbReference type="EMBL" id="MUN28412.1"/>
    </source>
</evidence>
<dbReference type="NCBIfam" id="TIGR02467">
    <property type="entry name" value="CbiE"/>
    <property type="match status" value="1"/>
</dbReference>
<feature type="domain" description="Tetrapyrrole methylase" evidence="6">
    <location>
        <begin position="4"/>
        <end position="188"/>
    </location>
</feature>
<evidence type="ECO:0000256" key="5">
    <source>
        <dbReference type="ARBA" id="ARBA00022691"/>
    </source>
</evidence>
<evidence type="ECO:0000256" key="4">
    <source>
        <dbReference type="ARBA" id="ARBA00022679"/>
    </source>
</evidence>
<keyword evidence="5" id="KW-0949">S-adenosyl-L-methionine</keyword>